<comment type="caution">
    <text evidence="1">The sequence shown here is derived from an EMBL/GenBank/DDBJ whole genome shotgun (WGS) entry which is preliminary data.</text>
</comment>
<dbReference type="OrthoDB" id="414418at2759"/>
<keyword evidence="2" id="KW-1185">Reference proteome</keyword>
<dbReference type="PANTHER" id="PTHR16469:SF27">
    <property type="entry name" value="UBIQUITIN-ASSOCIATED AND SH3 DOMAIN-CONTAINING BA-RELATED"/>
    <property type="match status" value="1"/>
</dbReference>
<name>A0A2V3J1U8_9FLOR</name>
<reference evidence="1 2" key="1">
    <citation type="journal article" date="2018" name="Mol. Biol. Evol.">
        <title>Analysis of the draft genome of the red seaweed Gracilariopsis chorda provides insights into genome size evolution in Rhodophyta.</title>
        <authorList>
            <person name="Lee J."/>
            <person name="Yang E.C."/>
            <person name="Graf L."/>
            <person name="Yang J.H."/>
            <person name="Qiu H."/>
            <person name="Zel Zion U."/>
            <person name="Chan C.X."/>
            <person name="Stephens T.G."/>
            <person name="Weber A.P.M."/>
            <person name="Boo G.H."/>
            <person name="Boo S.M."/>
            <person name="Kim K.M."/>
            <person name="Shin Y."/>
            <person name="Jung M."/>
            <person name="Lee S.J."/>
            <person name="Yim H.S."/>
            <person name="Lee J.H."/>
            <person name="Bhattacharya D."/>
            <person name="Yoon H.S."/>
        </authorList>
    </citation>
    <scope>NUCLEOTIDE SEQUENCE [LARGE SCALE GENOMIC DNA]</scope>
    <source>
        <strain evidence="1 2">SKKU-2015</strain>
        <tissue evidence="1">Whole body</tissue>
    </source>
</reference>
<dbReference type="Proteomes" id="UP000247409">
    <property type="component" value="Unassembled WGS sequence"/>
</dbReference>
<evidence type="ECO:0000313" key="1">
    <source>
        <dbReference type="EMBL" id="PXF47947.1"/>
    </source>
</evidence>
<dbReference type="InterPro" id="IPR051710">
    <property type="entry name" value="Phosphatase_SH3-domain"/>
</dbReference>
<dbReference type="CDD" id="cd07067">
    <property type="entry name" value="HP_PGM_like"/>
    <property type="match status" value="1"/>
</dbReference>
<dbReference type="SMART" id="SM00855">
    <property type="entry name" value="PGAM"/>
    <property type="match status" value="1"/>
</dbReference>
<dbReference type="AlphaFoldDB" id="A0A2V3J1U8"/>
<dbReference type="EMBL" id="NBIV01000018">
    <property type="protein sequence ID" value="PXF47947.1"/>
    <property type="molecule type" value="Genomic_DNA"/>
</dbReference>
<dbReference type="STRING" id="448386.A0A2V3J1U8"/>
<evidence type="ECO:0000313" key="2">
    <source>
        <dbReference type="Proteomes" id="UP000247409"/>
    </source>
</evidence>
<dbReference type="SUPFAM" id="SSF53254">
    <property type="entry name" value="Phosphoglycerate mutase-like"/>
    <property type="match status" value="1"/>
</dbReference>
<organism evidence="1 2">
    <name type="scientific">Gracilariopsis chorda</name>
    <dbReference type="NCBI Taxonomy" id="448386"/>
    <lineage>
        <taxon>Eukaryota</taxon>
        <taxon>Rhodophyta</taxon>
        <taxon>Florideophyceae</taxon>
        <taxon>Rhodymeniophycidae</taxon>
        <taxon>Gracilariales</taxon>
        <taxon>Gracilariaceae</taxon>
        <taxon>Gracilariopsis</taxon>
    </lineage>
</organism>
<sequence>MDSAQSNAPTIFLARHGERLDFVDPTWHITAERPDDAPLTRNGVSQAHALGAALADRNITHIFASPFQRSLQTASHASSQLTRPVRLNVEPGLCEWLNEAWYAHSVNGPKWLQSNQIHAQFPIINTDYQPVYPFSWNIDGYPELYHHLQQRCSRTVATIIDTVQRATPNQQANILLVGHGSSLRALHTELLPNIPPITIGYCALTECIATPQATIKYRLGSFHCDQTFLP</sequence>
<proteinExistence type="predicted"/>
<dbReference type="PANTHER" id="PTHR16469">
    <property type="entry name" value="UBIQUITIN-ASSOCIATED AND SH3 DOMAIN-CONTAINING BA-RELATED"/>
    <property type="match status" value="1"/>
</dbReference>
<protein>
    <submittedName>
        <fullName evidence="1">Protein UBASH3A-like</fullName>
    </submittedName>
</protein>
<dbReference type="Gene3D" id="3.40.50.1240">
    <property type="entry name" value="Phosphoglycerate mutase-like"/>
    <property type="match status" value="1"/>
</dbReference>
<dbReference type="InterPro" id="IPR013078">
    <property type="entry name" value="His_Pase_superF_clade-1"/>
</dbReference>
<dbReference type="Pfam" id="PF00300">
    <property type="entry name" value="His_Phos_1"/>
    <property type="match status" value="1"/>
</dbReference>
<accession>A0A2V3J1U8</accession>
<dbReference type="InterPro" id="IPR029033">
    <property type="entry name" value="His_PPase_superfam"/>
</dbReference>
<gene>
    <name evidence="1" type="ORF">BWQ96_02333</name>
</gene>